<gene>
    <name evidence="2" type="ORF">GCM10008096_29130</name>
</gene>
<keyword evidence="3" id="KW-1185">Reference proteome</keyword>
<evidence type="ECO:0000313" key="2">
    <source>
        <dbReference type="EMBL" id="GHD13169.1"/>
    </source>
</evidence>
<protein>
    <submittedName>
        <fullName evidence="2">Uncharacterized protein</fullName>
    </submittedName>
</protein>
<comment type="caution">
    <text evidence="2">The sequence shown here is derived from an EMBL/GenBank/DDBJ whole genome shotgun (WGS) entry which is preliminary data.</text>
</comment>
<feature type="region of interest" description="Disordered" evidence="1">
    <location>
        <begin position="1"/>
        <end position="33"/>
    </location>
</feature>
<dbReference type="Proteomes" id="UP000642819">
    <property type="component" value="Unassembled WGS sequence"/>
</dbReference>
<feature type="region of interest" description="Disordered" evidence="1">
    <location>
        <begin position="62"/>
        <end position="93"/>
    </location>
</feature>
<evidence type="ECO:0000313" key="3">
    <source>
        <dbReference type="Proteomes" id="UP000642819"/>
    </source>
</evidence>
<evidence type="ECO:0000256" key="1">
    <source>
        <dbReference type="SAM" id="MobiDB-lite"/>
    </source>
</evidence>
<organism evidence="2 3">
    <name type="scientific">Zhihengliuella salsuginis</name>
    <dbReference type="NCBI Taxonomy" id="578222"/>
    <lineage>
        <taxon>Bacteria</taxon>
        <taxon>Bacillati</taxon>
        <taxon>Actinomycetota</taxon>
        <taxon>Actinomycetes</taxon>
        <taxon>Micrococcales</taxon>
        <taxon>Micrococcaceae</taxon>
        <taxon>Zhihengliuella</taxon>
    </lineage>
</organism>
<dbReference type="EMBL" id="BMXK01000016">
    <property type="protein sequence ID" value="GHD13169.1"/>
    <property type="molecule type" value="Genomic_DNA"/>
</dbReference>
<name>A0ABQ3GMI6_9MICC</name>
<reference evidence="3" key="1">
    <citation type="journal article" date="2019" name="Int. J. Syst. Evol. Microbiol.">
        <title>The Global Catalogue of Microorganisms (GCM) 10K type strain sequencing project: providing services to taxonomists for standard genome sequencing and annotation.</title>
        <authorList>
            <consortium name="The Broad Institute Genomics Platform"/>
            <consortium name="The Broad Institute Genome Sequencing Center for Infectious Disease"/>
            <person name="Wu L."/>
            <person name="Ma J."/>
        </authorList>
    </citation>
    <scope>NUCLEOTIDE SEQUENCE [LARGE SCALE GENOMIC DNA]</scope>
    <source>
        <strain evidence="3">KCTC 19466</strain>
    </source>
</reference>
<proteinExistence type="predicted"/>
<sequence length="154" mass="17279">MAILGHSRPVQARHPYSRRLPAEARTRTPSRLASADLSDRLRTIATDRDAIANVEEVRDTRKATEASRQIAQRGQWAPATMAKRMSQRQARRGRELTASEAAWLEEVAYDFQAWSDRARSLLAQDDVSAWSIADATGIATPTVHQRLRRYPATG</sequence>
<accession>A0ABQ3GMI6</accession>